<keyword evidence="7 12" id="KW-1133">Transmembrane helix</keyword>
<evidence type="ECO:0000256" key="11">
    <source>
        <dbReference type="ARBA" id="ARBA00038734"/>
    </source>
</evidence>
<dbReference type="GO" id="GO:0009539">
    <property type="term" value="C:photosystem II reaction center"/>
    <property type="evidence" value="ECO:0007669"/>
    <property type="project" value="InterPro"/>
</dbReference>
<keyword evidence="6 12" id="KW-0812">Transmembrane</keyword>
<evidence type="ECO:0000256" key="12">
    <source>
        <dbReference type="HAMAP-Rule" id="MF_00644"/>
    </source>
</evidence>
<comment type="similarity">
    <text evidence="2 12 13">Belongs to the PsbZ family.</text>
</comment>
<evidence type="ECO:0000256" key="4">
    <source>
        <dbReference type="ARBA" id="ARBA00022469"/>
    </source>
</evidence>
<evidence type="ECO:0000256" key="2">
    <source>
        <dbReference type="ARBA" id="ARBA00008367"/>
    </source>
</evidence>
<dbReference type="RefSeq" id="YP_009546149.1">
    <property type="nucleotide sequence ID" value="NC_040153.1"/>
</dbReference>
<dbReference type="Pfam" id="PF01737">
    <property type="entry name" value="Ycf9"/>
    <property type="match status" value="1"/>
</dbReference>
<comment type="function">
    <text evidence="13">Controls the interaction of photosystem II (PSII) cores with the light-harvesting antenna, regulates electron flow through the 2 photosystem reaction centers. PSII is a light-driven water plastoquinone oxidoreductase, using light energy to abstract electrons from H(2)O, generating a proton gradient subsequently used for ATP formation.</text>
</comment>
<dbReference type="AlphaFoldDB" id="A0A3G1IVZ2"/>
<dbReference type="GeneID" id="38572731"/>
<dbReference type="PANTHER" id="PTHR34971">
    <property type="entry name" value="PHOTOSYSTEM II REACTION CENTER PROTEIN Z"/>
    <property type="match status" value="1"/>
</dbReference>
<geneLocation type="plastid" evidence="15"/>
<keyword evidence="5 12" id="KW-0602">Photosynthesis</keyword>
<keyword evidence="9 12" id="KW-0472">Membrane</keyword>
<sequence>MLVAFQLALTFLVLLSFVLVVGIPVLVASAGEWERSQKYVYVGAFLWASLVIITGLLNSFIS</sequence>
<comment type="function">
    <text evidence="12">May control the interaction of photosystem II (PSII) cores with the light-harvesting antenna, regulates electron flow through the 2 photosystem reaction centers. PSII is a light-driven water plastoquinone oxidoreductase, using light energy to abstract electrons from H(2)O, generating a proton gradient subsequently used for ATP formation.</text>
</comment>
<gene>
    <name evidence="15" type="primary">ycf9</name>
    <name evidence="12" type="synonym">psbZ</name>
</gene>
<dbReference type="InterPro" id="IPR036512">
    <property type="entry name" value="PSII_PsbZ_sf"/>
</dbReference>
<keyword evidence="15" id="KW-0934">Plastid</keyword>
<dbReference type="GO" id="GO:0042549">
    <property type="term" value="P:photosystem II stabilization"/>
    <property type="evidence" value="ECO:0007669"/>
    <property type="project" value="InterPro"/>
</dbReference>
<dbReference type="HAMAP" id="MF_00644">
    <property type="entry name" value="PSII_PsbZ"/>
    <property type="match status" value="1"/>
</dbReference>
<dbReference type="NCBIfam" id="TIGR03043">
    <property type="entry name" value="PS_II_psbZ"/>
    <property type="match status" value="1"/>
</dbReference>
<evidence type="ECO:0000256" key="6">
    <source>
        <dbReference type="ARBA" id="ARBA00022692"/>
    </source>
</evidence>
<evidence type="ECO:0000256" key="1">
    <source>
        <dbReference type="ARBA" id="ARBA00004141"/>
    </source>
</evidence>
<dbReference type="GO" id="GO:0042651">
    <property type="term" value="C:thylakoid membrane"/>
    <property type="evidence" value="ECO:0007669"/>
    <property type="project" value="UniProtKB-UniRule"/>
</dbReference>
<reference evidence="15" key="1">
    <citation type="submission" date="2017-05" db="EMBL/GenBank/DDBJ databases">
        <title>Plastid comparative genomics reveals ancient divergence between Glaucophyte genera.</title>
        <authorList>
            <person name="Figueroa-Martinez F.J."/>
            <person name="Jackson C."/>
            <person name="Reyes-Prieto A."/>
        </authorList>
    </citation>
    <scope>NUCLEOTIDE SEQUENCE</scope>
    <source>
        <strain evidence="15">SAG 46.84</strain>
    </source>
</reference>
<evidence type="ECO:0000256" key="7">
    <source>
        <dbReference type="ARBA" id="ARBA00022989"/>
    </source>
</evidence>
<evidence type="ECO:0000256" key="14">
    <source>
        <dbReference type="SAM" id="Phobius"/>
    </source>
</evidence>
<evidence type="ECO:0000256" key="3">
    <source>
        <dbReference type="ARBA" id="ARBA00021665"/>
    </source>
</evidence>
<keyword evidence="4 12" id="KW-0674">Reaction center</keyword>
<feature type="transmembrane region" description="Helical" evidence="14">
    <location>
        <begin position="39"/>
        <end position="61"/>
    </location>
</feature>
<keyword evidence="8 12" id="KW-0793">Thylakoid</keyword>
<comment type="subunit">
    <text evidence="11 12">PSII is composed of 1 copy each of membrane proteins PsbA, PsbB, PsbC, PsbD, PsbE, PsbF, PsbH, PsbI, PsbJ, PsbK, PsbL, PsbM, PsbT, PsbY, PsbZ, Psb30/Ycf12, at least 3 peripheral proteins of the oxygen-evolving complex and a large number of cofactors. It forms dimeric complexes.</text>
</comment>
<evidence type="ECO:0000256" key="10">
    <source>
        <dbReference type="ARBA" id="ARBA00023276"/>
    </source>
</evidence>
<dbReference type="Gene3D" id="1.10.287.740">
    <property type="entry name" value="Photosystem II PsbZ, reaction centre"/>
    <property type="match status" value="1"/>
</dbReference>
<dbReference type="GO" id="GO:0015979">
    <property type="term" value="P:photosynthesis"/>
    <property type="evidence" value="ECO:0007669"/>
    <property type="project" value="UniProtKB-UniRule"/>
</dbReference>
<proteinExistence type="inferred from homology"/>
<comment type="subcellular location">
    <subcellularLocation>
        <location evidence="12">Cellular thylakoid membrane</location>
        <topology evidence="12">Multi-pass membrane protein</topology>
    </subcellularLocation>
    <subcellularLocation>
        <location evidence="1">Membrane</location>
        <topology evidence="1">Multi-pass membrane protein</topology>
    </subcellularLocation>
</comment>
<evidence type="ECO:0000256" key="9">
    <source>
        <dbReference type="ARBA" id="ARBA00023136"/>
    </source>
</evidence>
<organism evidence="15">
    <name type="scientific">Gloeochaete wittrockiana</name>
    <dbReference type="NCBI Taxonomy" id="38269"/>
    <lineage>
        <taxon>Eukaryota</taxon>
        <taxon>Glaucocystophyceae</taxon>
        <taxon>Gloeochaetales</taxon>
        <taxon>Gloeochaetaceae</taxon>
        <taxon>Gloeochaete</taxon>
    </lineage>
</organism>
<dbReference type="InterPro" id="IPR002644">
    <property type="entry name" value="PSII_PsbZ"/>
</dbReference>
<evidence type="ECO:0000313" key="15">
    <source>
        <dbReference type="EMBL" id="ASQ40210.1"/>
    </source>
</evidence>
<evidence type="ECO:0000256" key="5">
    <source>
        <dbReference type="ARBA" id="ARBA00022531"/>
    </source>
</evidence>
<evidence type="ECO:0000256" key="13">
    <source>
        <dbReference type="RuleBase" id="RU003472"/>
    </source>
</evidence>
<name>A0A3G1IVZ2_9EUKA</name>
<dbReference type="SUPFAM" id="SSF161055">
    <property type="entry name" value="PsbZ-like"/>
    <property type="match status" value="1"/>
</dbReference>
<evidence type="ECO:0000256" key="8">
    <source>
        <dbReference type="ARBA" id="ARBA00023078"/>
    </source>
</evidence>
<accession>A0A3G1IVZ2</accession>
<keyword evidence="10 12" id="KW-0604">Photosystem II</keyword>
<protein>
    <recommendedName>
        <fullName evidence="3 12">Photosystem II reaction center protein Z</fullName>
        <shortName evidence="12">PSII-Z</shortName>
    </recommendedName>
</protein>
<dbReference type="PANTHER" id="PTHR34971:SF2">
    <property type="entry name" value="PHOTOSYSTEM II REACTION CENTER PROTEIN Z"/>
    <property type="match status" value="1"/>
</dbReference>
<dbReference type="EMBL" id="MF167426">
    <property type="protein sequence ID" value="ASQ40210.1"/>
    <property type="molecule type" value="Genomic_DNA"/>
</dbReference>